<evidence type="ECO:0000259" key="4">
    <source>
        <dbReference type="Pfam" id="PF00891"/>
    </source>
</evidence>
<keyword evidence="7" id="KW-1185">Reference proteome</keyword>
<organism evidence="6 7">
    <name type="scientific">Aspergillus granulosus</name>
    <dbReference type="NCBI Taxonomy" id="176169"/>
    <lineage>
        <taxon>Eukaryota</taxon>
        <taxon>Fungi</taxon>
        <taxon>Dikarya</taxon>
        <taxon>Ascomycota</taxon>
        <taxon>Pezizomycotina</taxon>
        <taxon>Eurotiomycetes</taxon>
        <taxon>Eurotiomycetidae</taxon>
        <taxon>Eurotiales</taxon>
        <taxon>Aspergillaceae</taxon>
        <taxon>Aspergillus</taxon>
        <taxon>Aspergillus subgen. Nidulantes</taxon>
    </lineage>
</organism>
<evidence type="ECO:0000313" key="6">
    <source>
        <dbReference type="EMBL" id="KAL2812961.1"/>
    </source>
</evidence>
<dbReference type="PROSITE" id="PS51683">
    <property type="entry name" value="SAM_OMT_II"/>
    <property type="match status" value="1"/>
</dbReference>
<dbReference type="InterPro" id="IPR012967">
    <property type="entry name" value="COMT_dimerisation"/>
</dbReference>
<keyword evidence="2" id="KW-0808">Transferase</keyword>
<dbReference type="InterPro" id="IPR001077">
    <property type="entry name" value="COMT_C"/>
</dbReference>
<dbReference type="PANTHER" id="PTHR43712:SF2">
    <property type="entry name" value="O-METHYLTRANSFERASE CICE"/>
    <property type="match status" value="1"/>
</dbReference>
<dbReference type="Pfam" id="PF08100">
    <property type="entry name" value="Dimerisation"/>
    <property type="match status" value="1"/>
</dbReference>
<comment type="caution">
    <text evidence="6">The sequence shown here is derived from an EMBL/GenBank/DDBJ whole genome shotgun (WGS) entry which is preliminary data.</text>
</comment>
<proteinExistence type="predicted"/>
<evidence type="ECO:0000256" key="3">
    <source>
        <dbReference type="ARBA" id="ARBA00022691"/>
    </source>
</evidence>
<gene>
    <name evidence="6" type="ORF">BJX63DRAFT_421485</name>
</gene>
<dbReference type="SUPFAM" id="SSF46785">
    <property type="entry name" value="Winged helix' DNA-binding domain"/>
    <property type="match status" value="1"/>
</dbReference>
<keyword evidence="3" id="KW-0949">S-adenosyl-L-methionine</keyword>
<dbReference type="Pfam" id="PF00891">
    <property type="entry name" value="Methyltransf_2"/>
    <property type="match status" value="1"/>
</dbReference>
<dbReference type="Proteomes" id="UP001610334">
    <property type="component" value="Unassembled WGS sequence"/>
</dbReference>
<dbReference type="GO" id="GO:0032259">
    <property type="term" value="P:methylation"/>
    <property type="evidence" value="ECO:0007669"/>
    <property type="project" value="UniProtKB-KW"/>
</dbReference>
<evidence type="ECO:0000256" key="1">
    <source>
        <dbReference type="ARBA" id="ARBA00022603"/>
    </source>
</evidence>
<keyword evidence="1 6" id="KW-0489">Methyltransferase</keyword>
<reference evidence="6 7" key="1">
    <citation type="submission" date="2024-07" db="EMBL/GenBank/DDBJ databases">
        <title>Section-level genome sequencing and comparative genomics of Aspergillus sections Usti and Cavernicolus.</title>
        <authorList>
            <consortium name="Lawrence Berkeley National Laboratory"/>
            <person name="Nybo J.L."/>
            <person name="Vesth T.C."/>
            <person name="Theobald S."/>
            <person name="Frisvad J.C."/>
            <person name="Larsen T.O."/>
            <person name="Kjaerboelling I."/>
            <person name="Rothschild-Mancinelli K."/>
            <person name="Lyhne E.K."/>
            <person name="Kogle M.E."/>
            <person name="Barry K."/>
            <person name="Clum A."/>
            <person name="Na H."/>
            <person name="Ledsgaard L."/>
            <person name="Lin J."/>
            <person name="Lipzen A."/>
            <person name="Kuo A."/>
            <person name="Riley R."/>
            <person name="Mondo S."/>
            <person name="Labutti K."/>
            <person name="Haridas S."/>
            <person name="Pangalinan J."/>
            <person name="Salamov A.A."/>
            <person name="Simmons B.A."/>
            <person name="Magnuson J.K."/>
            <person name="Chen J."/>
            <person name="Drula E."/>
            <person name="Henrissat B."/>
            <person name="Wiebenga A."/>
            <person name="Lubbers R.J."/>
            <person name="Gomes A.C."/>
            <person name="Makela M.R."/>
            <person name="Stajich J."/>
            <person name="Grigoriev I.V."/>
            <person name="Mortensen U.H."/>
            <person name="De Vries R.P."/>
            <person name="Baker S.E."/>
            <person name="Andersen M.R."/>
        </authorList>
    </citation>
    <scope>NUCLEOTIDE SEQUENCE [LARGE SCALE GENOMIC DNA]</scope>
    <source>
        <strain evidence="6 7">CBS 588.65</strain>
    </source>
</reference>
<name>A0ABR4HBW5_9EURO</name>
<evidence type="ECO:0000313" key="7">
    <source>
        <dbReference type="Proteomes" id="UP001610334"/>
    </source>
</evidence>
<dbReference type="PANTHER" id="PTHR43712">
    <property type="entry name" value="PUTATIVE (AFU_ORTHOLOGUE AFUA_4G14580)-RELATED"/>
    <property type="match status" value="1"/>
</dbReference>
<evidence type="ECO:0000259" key="5">
    <source>
        <dbReference type="Pfam" id="PF08100"/>
    </source>
</evidence>
<dbReference type="InterPro" id="IPR029063">
    <property type="entry name" value="SAM-dependent_MTases_sf"/>
</dbReference>
<feature type="domain" description="O-methyltransferase dimerisation" evidence="5">
    <location>
        <begin position="92"/>
        <end position="166"/>
    </location>
</feature>
<accession>A0ABR4HBW5</accession>
<evidence type="ECO:0000256" key="2">
    <source>
        <dbReference type="ARBA" id="ARBA00022679"/>
    </source>
</evidence>
<sequence>MERFPRTCADAEQLLKLADLLKEAALVIADEWKREDFSTTGSAADLGSQDSARVLPSPRLHEAQRTVLAITGAATELVAEPYSRIQEVGCQYFESRALFIAAERRIPDLLDAAGDDGLEVTEIAEKTGIEARKLSRILRCLCSIHIFRQIGTERFANNRISAALVKNEPLRAYVNLFNLDLYTASDHLPKHLLGPQGGSYKVHETAWQNAIGTTKTRWDWLAERVTIDEVRPKGSAYPGLPDIEHLKPGADGLFTRPELDTFGLAMLGGGKVSGAAHAWDFPWSNLGDALVVDVGGGVGGFALQLLPAYPKLKCVVQDRAEVVQRAEDEIWPREAPEILGEERIQFMEHNFFQPNPVKGADIYWLRAIIHDWSDDYCIKILSAIRVSMAPTSRILVCDQVMNTTSGCEEIPPAPSPLPANYGYYMRYPHHRDLAMMSIINGIERTPAQFADIVQRSGLKVNKIWNCRSMVGIVEIGL</sequence>
<dbReference type="InterPro" id="IPR036388">
    <property type="entry name" value="WH-like_DNA-bd_sf"/>
</dbReference>
<dbReference type="InterPro" id="IPR016461">
    <property type="entry name" value="COMT-like"/>
</dbReference>
<dbReference type="Gene3D" id="1.10.10.10">
    <property type="entry name" value="Winged helix-like DNA-binding domain superfamily/Winged helix DNA-binding domain"/>
    <property type="match status" value="1"/>
</dbReference>
<dbReference type="Gene3D" id="3.40.50.150">
    <property type="entry name" value="Vaccinia Virus protein VP39"/>
    <property type="match status" value="1"/>
</dbReference>
<dbReference type="SUPFAM" id="SSF53335">
    <property type="entry name" value="S-adenosyl-L-methionine-dependent methyltransferases"/>
    <property type="match status" value="1"/>
</dbReference>
<feature type="domain" description="O-methyltransferase C-terminal" evidence="4">
    <location>
        <begin position="290"/>
        <end position="458"/>
    </location>
</feature>
<dbReference type="GO" id="GO:0008168">
    <property type="term" value="F:methyltransferase activity"/>
    <property type="evidence" value="ECO:0007669"/>
    <property type="project" value="UniProtKB-KW"/>
</dbReference>
<dbReference type="InterPro" id="IPR036390">
    <property type="entry name" value="WH_DNA-bd_sf"/>
</dbReference>
<protein>
    <submittedName>
        <fullName evidence="6">S-adenosyl-L-methionine-dependent methyltransferase</fullName>
    </submittedName>
</protein>
<dbReference type="EMBL" id="JBFXLT010000043">
    <property type="protein sequence ID" value="KAL2812961.1"/>
    <property type="molecule type" value="Genomic_DNA"/>
</dbReference>